<dbReference type="InterPro" id="IPR019449">
    <property type="entry name" value="FMP27_WPPW_RBG"/>
</dbReference>
<evidence type="ECO:0000259" key="6">
    <source>
        <dbReference type="SMART" id="SM01216"/>
    </source>
</evidence>
<feature type="compositionally biased region" description="Polar residues" evidence="2">
    <location>
        <begin position="2623"/>
        <end position="2651"/>
    </location>
</feature>
<feature type="compositionally biased region" description="Polar residues" evidence="2">
    <location>
        <begin position="2847"/>
        <end position="2862"/>
    </location>
</feature>
<dbReference type="SMART" id="SM01215">
    <property type="entry name" value="Fmp27_SW"/>
    <property type="match status" value="1"/>
</dbReference>
<evidence type="ECO:0000256" key="3">
    <source>
        <dbReference type="SAM" id="Phobius"/>
    </source>
</evidence>
<dbReference type="SMART" id="SM01214">
    <property type="entry name" value="Fmp27_GFWDK"/>
    <property type="match status" value="1"/>
</dbReference>
<feature type="domain" description="FMP27 WPPW motif-containing RBG unit" evidence="6">
    <location>
        <begin position="1725"/>
        <end position="2261"/>
    </location>
</feature>
<keyword evidence="1" id="KW-0175">Coiled coil</keyword>
<feature type="region of interest" description="Disordered" evidence="2">
    <location>
        <begin position="2846"/>
        <end position="2941"/>
    </location>
</feature>
<feature type="region of interest" description="Disordered" evidence="2">
    <location>
        <begin position="2615"/>
        <end position="2681"/>
    </location>
</feature>
<feature type="region of interest" description="Disordered" evidence="2">
    <location>
        <begin position="102"/>
        <end position="135"/>
    </location>
</feature>
<feature type="compositionally biased region" description="Polar residues" evidence="2">
    <location>
        <begin position="829"/>
        <end position="841"/>
    </location>
</feature>
<feature type="domain" description="FMP27/BLTP2/Hobbit GFWDK motif-containing RBG unit" evidence="4">
    <location>
        <begin position="1312"/>
        <end position="1459"/>
    </location>
</feature>
<dbReference type="SMART" id="SM01216">
    <property type="entry name" value="Fmp27_WPPW"/>
    <property type="match status" value="1"/>
</dbReference>
<evidence type="ECO:0000256" key="2">
    <source>
        <dbReference type="SAM" id="MobiDB-lite"/>
    </source>
</evidence>
<dbReference type="PANTHER" id="PTHR15678">
    <property type="entry name" value="ANTIGEN MLAA-22-RELATED"/>
    <property type="match status" value="1"/>
</dbReference>
<feature type="region of interest" description="Disordered" evidence="2">
    <location>
        <begin position="2121"/>
        <end position="2153"/>
    </location>
</feature>
<dbReference type="Proteomes" id="UP000605846">
    <property type="component" value="Unassembled WGS sequence"/>
</dbReference>
<feature type="region of interest" description="Disordered" evidence="2">
    <location>
        <begin position="2954"/>
        <end position="2987"/>
    </location>
</feature>
<keyword evidence="3" id="KW-1133">Transmembrane helix</keyword>
<proteinExistence type="predicted"/>
<keyword evidence="8" id="KW-1185">Reference proteome</keyword>
<dbReference type="EMBL" id="JABAYA010000208">
    <property type="protein sequence ID" value="KAF7722203.1"/>
    <property type="molecule type" value="Genomic_DNA"/>
</dbReference>
<evidence type="ECO:0000256" key="1">
    <source>
        <dbReference type="SAM" id="Coils"/>
    </source>
</evidence>
<dbReference type="InterPro" id="IPR019441">
    <property type="entry name" value="FMP27/BLTP2/Hobbit_GFWDK_RBG"/>
</dbReference>
<dbReference type="OrthoDB" id="1562405at2759"/>
<feature type="transmembrane region" description="Helical" evidence="3">
    <location>
        <begin position="6"/>
        <end position="26"/>
    </location>
</feature>
<evidence type="ECO:0000259" key="5">
    <source>
        <dbReference type="SMART" id="SM01215"/>
    </source>
</evidence>
<feature type="domain" description="FMP27 SW motif-containing RBG unit" evidence="5">
    <location>
        <begin position="1178"/>
        <end position="1294"/>
    </location>
</feature>
<evidence type="ECO:0000313" key="7">
    <source>
        <dbReference type="EMBL" id="KAF7722203.1"/>
    </source>
</evidence>
<feature type="region of interest" description="Disordered" evidence="2">
    <location>
        <begin position="811"/>
        <end position="841"/>
    </location>
</feature>
<comment type="caution">
    <text evidence="7">The sequence shown here is derived from an EMBL/GenBank/DDBJ whole genome shotgun (WGS) entry which is preliminary data.</text>
</comment>
<protein>
    <submittedName>
        <fullName evidence="7">Uncharacterized protein</fullName>
    </submittedName>
</protein>
<dbReference type="PANTHER" id="PTHR15678:SF6">
    <property type="entry name" value="BRIDGE-LIKE LIPID TRANSFER PROTEIN FAMILY MEMBER 2"/>
    <property type="match status" value="1"/>
</dbReference>
<name>A0A8H7BH28_9FUNG</name>
<evidence type="ECO:0000313" key="8">
    <source>
        <dbReference type="Proteomes" id="UP000605846"/>
    </source>
</evidence>
<evidence type="ECO:0000259" key="4">
    <source>
        <dbReference type="SMART" id="SM01214"/>
    </source>
</evidence>
<keyword evidence="3" id="KW-0472">Membrane</keyword>
<sequence>MSLSIYQYAVVLLLLLGAHYLFHWILELRFHLQFGRLGFFSISDIHYRGTHDAYDVWSIAVGKLKIRLKRPTSPSSSAWITILVEDFHVTIHDLAAALRKEENEEEKADEQSQKDDNNDNHDERRRQSSTSSTAAGLNRRLSKVVGDSLKQIPWWYSFSLVKPVLKFTSALPAQFIMAGLANYVDFRLERFSVRLGPEHALRIDHIGLDSVLFAAVVKKQLDMEEDRNAISLHARQHQRHSLKRAGHLFREKFFEIHVRIGPIVCDNLFQLPTGVRLAIACHLSAGCVTLKDVDISMHTEGIQLKLDQIASLKKALPIKRSETKRTKKKESKKKTRLVQLIRSISATITNIKLYHTVGSGIESSLQFRSVNATITANDDFLLLHKPSYKLGAAVEHAIWAVSDEDKRGLDLVSIPEMSMSASVSETLLFGKSIERGVNTSGLAQFMGEEDEALDVGPNTRFANLEIVVQQPTLVLDTEQTLLLQKIVLKKKKTDSSDKKRRSLTNMPKFHLNITVNSPTLHLRNVYANTESDIERDRYCGRIEWSSAVLDMSGQYTAQDARASALFTPSVLSSCIDQQSVTVDLNVRNRRQTHRWTQLFRRSWRPKEMEQTVQKESTTKWLFTATGKLRLNEISLRHNRQDMECPGDALLLISCMEFAAGTRVKAEAVETTGSSSALRLVRQHDDQIEVEVVVDKPVVNTWIVTDGRLATEFWLKDVKRSMLCLKNQAEARQHEPNREWIRHVKMNLSVLNLSVGVEGFDQGVKGTRKVPTRHVDNTPEKDVYVHLFADVDKINIGFSGSEILASGQHSWRRNSRSSGSLSIASEDCNDSSPSFGQESLGSLRGSTQQVVIKRSFRTKQNDDGKEEVVLWVSRVNASVDIKTEGPKFAISAGVVVKKSGVRYSIENNYACLLAAQSLKNIRSVISTKSSTSGQRSRSLSFRKVQFQMNRSDVHLFLPENEQLYLRVDGFRTQWDDLPQHRSEPRPIAIRNATLFGLVSSNPQQWDQLLEADSVNFSLEKDVDFETGNFLKTYQLALSKLYVRSPYQFVFAEIIDNLLNLTKCVKALYPRLTKAMAFTYFGPTAKNTPLSLPHIRLVCDTVEIQIEDDPFEARLRMIWRTGLKEQTNRNALQEAFEAKAQTVMQAPDSGMVDQKRKERVYGGQSKPKASLSGVDTQVNEAWQRLQEHNSNSWIKHIRRAIQKETTAYEQLRLSEYRETCFSEQLDESYSRNEEDTIADLFRIDIIPLPRYPPLLNGTVLNLSIDVHQPGFSLEETRQFVHNIGKGIPLDTDFSLLAPFHMKWNVGETWVQVRDYPLPALHIPRSENGAAWTLSGDYVFGDELGSLDATRSIAVPILAEPGMEYFIEIARTSSPPKFYSIVDIKVHTQRMSRICWSNSYQPAIQDISRTFENLTKPPVDPSPKVGFWDKIRLMIHTRTKISFIGGGDFAFVMKGRRDPYDMNDHAFGLAKVWSGGVEWLLGHDNQQGEFLQIISGDYAFGVPDLVHGGYTAPHLLPIESVPGPNTEMDVELERKRRFAKVALKLSGGIRMGVGCHLERVCASDCDKCYDKPLEHKCRFLHFMPHYEVKFKTPQAVARMGDQSKNYDAYAGFRSDFIHLSISIVKLSAGQCDKVNIESASMNSMHLSPGFIEHFVSWFRLFGGAMSYPVRNGTLFPKTDPRPVKKFGKHMSTMKYKVMISPLIIAHFYKDENTAVSETHTDDLGDSVGLKALVGAFSVDIHQRREFSNISDHKLDQKRLKANWPIHEAEVQLRNVDIRAVRARYAGASTETSEMEPPARSVDTASFDSAYSDPDLMDGLDRRPVDDTELSDWVDQDDFVELHVCTPLNIVPKVQVLPFAFSPCIYYLKQTNRDDVDAHRYLKETHDCILGTAVGECSGDAYVQTLFLTVNISDTRRMQMGLLQERSDNIDIQIRKHQARLHSVESRLSGRADDKDLLQESRTIVEKTEILFEKRNLLQRYLKELSTQNMPNVAEGNWAKNTSYSDSTIFGEDSLARWEELMGHFKQRYIVHNPQILWNNSIRNIIYHFLDLQAHKRVLSYYMSARAVKFLRDLTENARQQGRPHAFSNGQLGPDENERCIDSRMTEELIEKLLSEQDTNLYAPNETEDVRIDSNSGKSVEMSNTNHVNDPDDQKESIPEGYSMKSSYLIDLLNPQINLQSDANPDSLVLMHNERMQVKGFNIIDTSEPDVETELVKNRTIVSIENAQFFVAKKEQFDSVDLLLDNHYGAKENEHWLAWIPPEMLINYVKRSDKFQRVGNRLAATIQYDKYNPLRIKAGISSASFAKIHPFEDRCDSVHLNFPRLALAANSLQYNAIYEVVVDLLLYKEPAKRERLSRLREIMMAADRGSLYDTTEKIVELQDRVRRLTDARDRYRENASVLDKRQIDEYKSIRAALFESREELYLGMEAIKLTQSNQRKGDHEPKTTLKFVFSAEKLVWEMLADQDTPLCEWNLTNTNFILVSKEDHSSSNTVEIEQLHVKNTTSSPAFADVLGPYIDNRKVPDFSRHKMLRCYLVSLAPVGGIPVIQHLEINLFPLKLQMTYDFGKALASYFFPAERRQKQTETGMTLSSSATAPAISISEADGSEFHRSASSNLLLENRGTDGEMSTSRSASFCNGSNSRSAATDSNKSSEGSGRDANDLDVLPESGYATAPSSSGRKGLKHARHKLLARRSATDDLTVMKKRASRNQAYILVKIPGVKHCLSYQGPKEKNIEDLREFVFQQPNLEYRNKTWSWYELISNVKKDFMRAALLHNSTALIKEKLMIRRHPRENTNPKLVESTLTTQSGIQFPEDMSFQEHGRYDLDDLSEMTESSKDDEEDLEKDAVSLHSANSQDNWEQEISSDTTTTTTTTTPKSSRHLLPWSRRFKKSKPQPVESDPTVPDYDTRSPHRNSFGSTDGPAPLGMSANTTTATGTPPPDEDIVAKGRMLLGKYYNVPATQTHSKSKGKVTNTKTNKPVSIKSFGSGGRA</sequence>
<dbReference type="InterPro" id="IPR045167">
    <property type="entry name" value="Hobbit"/>
</dbReference>
<feature type="coiled-coil region" evidence="1">
    <location>
        <begin position="2374"/>
        <end position="2401"/>
    </location>
</feature>
<accession>A0A8H7BH28</accession>
<feature type="compositionally biased region" description="Polar residues" evidence="2">
    <location>
        <begin position="2955"/>
        <end position="2975"/>
    </location>
</feature>
<dbReference type="InterPro" id="IPR019415">
    <property type="entry name" value="FMP27_SW_RBG"/>
</dbReference>
<feature type="compositionally biased region" description="Basic and acidic residues" evidence="2">
    <location>
        <begin position="109"/>
        <end position="126"/>
    </location>
</feature>
<organism evidence="7 8">
    <name type="scientific">Apophysomyces ossiformis</name>
    <dbReference type="NCBI Taxonomy" id="679940"/>
    <lineage>
        <taxon>Eukaryota</taxon>
        <taxon>Fungi</taxon>
        <taxon>Fungi incertae sedis</taxon>
        <taxon>Mucoromycota</taxon>
        <taxon>Mucoromycotina</taxon>
        <taxon>Mucoromycetes</taxon>
        <taxon>Mucorales</taxon>
        <taxon>Mucorineae</taxon>
        <taxon>Mucoraceae</taxon>
        <taxon>Apophysomyces</taxon>
    </lineage>
</organism>
<dbReference type="Pfam" id="PF10344">
    <property type="entry name" value="Hobbit"/>
    <property type="match status" value="1"/>
</dbReference>
<reference evidence="7" key="1">
    <citation type="submission" date="2020-01" db="EMBL/GenBank/DDBJ databases">
        <title>Genome Sequencing of Three Apophysomyces-Like Fungal Strains Confirms a Novel Fungal Genus in the Mucoromycota with divergent Burkholderia-like Endosymbiotic Bacteria.</title>
        <authorList>
            <person name="Stajich J.E."/>
            <person name="Macias A.M."/>
            <person name="Carter-House D."/>
            <person name="Lovett B."/>
            <person name="Kasson L.R."/>
            <person name="Berry K."/>
            <person name="Grigoriev I."/>
            <person name="Chang Y."/>
            <person name="Spatafora J."/>
            <person name="Kasson M.T."/>
        </authorList>
    </citation>
    <scope>NUCLEOTIDE SEQUENCE</scope>
    <source>
        <strain evidence="7">NRRL A-21654</strain>
    </source>
</reference>
<gene>
    <name evidence="7" type="ORF">EC973_003557</name>
</gene>
<keyword evidence="3" id="KW-0812">Transmembrane</keyword>
<feature type="compositionally biased region" description="Polar residues" evidence="2">
    <location>
        <begin position="2129"/>
        <end position="2144"/>
    </location>
</feature>